<dbReference type="NCBIfam" id="NF040521">
    <property type="entry name" value="C45_proenzyme"/>
    <property type="match status" value="1"/>
</dbReference>
<proteinExistence type="predicted"/>
<organism evidence="2 3">
    <name type="scientific">Phialocephala subalpina</name>
    <dbReference type="NCBI Taxonomy" id="576137"/>
    <lineage>
        <taxon>Eukaryota</taxon>
        <taxon>Fungi</taxon>
        <taxon>Dikarya</taxon>
        <taxon>Ascomycota</taxon>
        <taxon>Pezizomycotina</taxon>
        <taxon>Leotiomycetes</taxon>
        <taxon>Helotiales</taxon>
        <taxon>Mollisiaceae</taxon>
        <taxon>Phialocephala</taxon>
        <taxon>Phialocephala fortinii species complex</taxon>
    </lineage>
</organism>
<dbReference type="InterPro" id="IPR047801">
    <property type="entry name" value="Peptidase_C45"/>
</dbReference>
<dbReference type="InterPro" id="IPR047794">
    <property type="entry name" value="C45_proenzyme-like"/>
</dbReference>
<evidence type="ECO:0000259" key="1">
    <source>
        <dbReference type="Pfam" id="PF03417"/>
    </source>
</evidence>
<dbReference type="STRING" id="576137.A0A1L7XCC9"/>
<dbReference type="Pfam" id="PF03417">
    <property type="entry name" value="AAT"/>
    <property type="match status" value="1"/>
</dbReference>
<sequence length="421" mass="45912">MSPSVTASGYQHVVVSGSPYERGTMHGKQAIEKIRTNIQRYKHSASSTLPNSDICATFIRNVYLPAIEKDFVAGLEEMRGIADGAEVDLSDIILLNARYDLARLQGTSKVGECTSMAYLQDRGAEMDEVYVAQNWDMSSWLYDEDTIIVLESHNPAADNESSPSTIIALTEAGQLARSGMNSCGLGLCANSLWSNEDASLEQPISESKPVLPFTLARRMFLECGNFAAGLKAVCSFPRHVSGNVIVGTREGVAIDVELTPSSYFTLSPQVPLSLPGSSTSTILTHANHFVSPAMQSRPDILDTYTGGSSLFRDRRLLGLVSKDLAIDEPPIVESPRDARTIDSIKRAFADHAGFPRSLCEHEDKGEQKYGAVTGNTMTVASVIYDLQKLEMHICKGNPCCGTWITYRISKERKGNVLGFKL</sequence>
<protein>
    <recommendedName>
        <fullName evidence="1">Peptidase C45 hydrolase domain-containing protein</fullName>
    </recommendedName>
</protein>
<dbReference type="OrthoDB" id="189997at2759"/>
<name>A0A1L7XCC9_9HELO</name>
<dbReference type="AlphaFoldDB" id="A0A1L7XCC9"/>
<gene>
    <name evidence="2" type="ORF">PAC_12591</name>
</gene>
<evidence type="ECO:0000313" key="3">
    <source>
        <dbReference type="Proteomes" id="UP000184330"/>
    </source>
</evidence>
<evidence type="ECO:0000313" key="2">
    <source>
        <dbReference type="EMBL" id="CZR62694.1"/>
    </source>
</evidence>
<dbReference type="InterPro" id="IPR005079">
    <property type="entry name" value="Peptidase_C45_hydrolase"/>
</dbReference>
<reference evidence="2 3" key="1">
    <citation type="submission" date="2016-03" db="EMBL/GenBank/DDBJ databases">
        <authorList>
            <person name="Ploux O."/>
        </authorList>
    </citation>
    <scope>NUCLEOTIDE SEQUENCE [LARGE SCALE GENOMIC DNA]</scope>
    <source>
        <strain evidence="2 3">UAMH 11012</strain>
    </source>
</reference>
<feature type="domain" description="Peptidase C45 hydrolase" evidence="1">
    <location>
        <begin position="127"/>
        <end position="397"/>
    </location>
</feature>
<dbReference type="Gene3D" id="1.10.10.2120">
    <property type="match status" value="1"/>
</dbReference>
<dbReference type="PANTHER" id="PTHR34180:SF1">
    <property type="entry name" value="BETA-ALANYL-DOPAMINE_CARCININE HYDROLASE"/>
    <property type="match status" value="1"/>
</dbReference>
<accession>A0A1L7XCC9</accession>
<dbReference type="Proteomes" id="UP000184330">
    <property type="component" value="Unassembled WGS sequence"/>
</dbReference>
<dbReference type="Gene3D" id="3.60.60.10">
    <property type="entry name" value="Penicillin V Acylase, Chain A"/>
    <property type="match status" value="1"/>
</dbReference>
<dbReference type="PANTHER" id="PTHR34180">
    <property type="entry name" value="PEPTIDASE C45"/>
    <property type="match status" value="1"/>
</dbReference>
<dbReference type="EMBL" id="FJOG01000021">
    <property type="protein sequence ID" value="CZR62694.1"/>
    <property type="molecule type" value="Genomic_DNA"/>
</dbReference>
<keyword evidence="3" id="KW-1185">Reference proteome</keyword>